<name>A0A5C4LIQ7_9HYPH</name>
<organism evidence="1 2">
    <name type="scientific">Methylobacterium terricola</name>
    <dbReference type="NCBI Taxonomy" id="2583531"/>
    <lineage>
        <taxon>Bacteria</taxon>
        <taxon>Pseudomonadati</taxon>
        <taxon>Pseudomonadota</taxon>
        <taxon>Alphaproteobacteria</taxon>
        <taxon>Hyphomicrobiales</taxon>
        <taxon>Methylobacteriaceae</taxon>
        <taxon>Methylobacterium</taxon>
    </lineage>
</organism>
<reference evidence="1 2" key="1">
    <citation type="submission" date="2019-06" db="EMBL/GenBank/DDBJ databases">
        <title>Genome of Methylobacterium sp. 17Sr1-39.</title>
        <authorList>
            <person name="Seo T."/>
        </authorList>
    </citation>
    <scope>NUCLEOTIDE SEQUENCE [LARGE SCALE GENOMIC DNA]</scope>
    <source>
        <strain evidence="1 2">17Sr1-39</strain>
    </source>
</reference>
<evidence type="ECO:0000313" key="2">
    <source>
        <dbReference type="Proteomes" id="UP000305267"/>
    </source>
</evidence>
<keyword evidence="2" id="KW-1185">Reference proteome</keyword>
<proteinExistence type="predicted"/>
<dbReference type="AlphaFoldDB" id="A0A5C4LIQ7"/>
<dbReference type="RefSeq" id="WP_139036265.1">
    <property type="nucleotide sequence ID" value="NZ_VDDA01000005.1"/>
</dbReference>
<comment type="caution">
    <text evidence="1">The sequence shown here is derived from an EMBL/GenBank/DDBJ whole genome shotgun (WGS) entry which is preliminary data.</text>
</comment>
<sequence>MSLMIVAVACLGAAIMNAMHYVHIYRLRRCVLVLFERQDRVAGALVKLNERLSEVEAVLLDAIDEAGREGAMTEPTNDAVGAAIDALSALVDLKSAHLKQLGAVRAHADAGGFKPSNVDRDD</sequence>
<dbReference type="EMBL" id="VDDA01000005">
    <property type="protein sequence ID" value="TNC12726.1"/>
    <property type="molecule type" value="Genomic_DNA"/>
</dbReference>
<accession>A0A5C4LIQ7</accession>
<evidence type="ECO:0000313" key="1">
    <source>
        <dbReference type="EMBL" id="TNC12726.1"/>
    </source>
</evidence>
<gene>
    <name evidence="1" type="ORF">FF100_13740</name>
</gene>
<dbReference type="Proteomes" id="UP000305267">
    <property type="component" value="Unassembled WGS sequence"/>
</dbReference>
<protein>
    <submittedName>
        <fullName evidence="1">Uncharacterized protein</fullName>
    </submittedName>
</protein>